<reference evidence="2" key="1">
    <citation type="submission" date="2023-04" db="EMBL/GenBank/DDBJ databases">
        <authorList>
            <consortium name="ELIXIR-Norway"/>
        </authorList>
    </citation>
    <scope>NUCLEOTIDE SEQUENCE [LARGE SCALE GENOMIC DNA]</scope>
</reference>
<sequence>MPGCATQKPPADQRHPRRHNSSWSFFLAGVSFRPQLGRADPWPRGSPSPGVTVPCGAPRLSERTGHAKSERFGLYIGGEIRIIGPSTTLVLGVDFVPAALSYDFD</sequence>
<feature type="region of interest" description="Disordered" evidence="1">
    <location>
        <begin position="37"/>
        <end position="60"/>
    </location>
</feature>
<evidence type="ECO:0000313" key="2">
    <source>
        <dbReference type="EMBL" id="CAI9181314.1"/>
    </source>
</evidence>
<evidence type="ECO:0000256" key="1">
    <source>
        <dbReference type="SAM" id="MobiDB-lite"/>
    </source>
</evidence>
<accession>A0ABN9A5J5</accession>
<protein>
    <submittedName>
        <fullName evidence="2">Uncharacterized protein</fullName>
    </submittedName>
</protein>
<name>A0ABN9A5J5_RANTA</name>
<dbReference type="EMBL" id="OX460343">
    <property type="protein sequence ID" value="CAI9181314.1"/>
    <property type="molecule type" value="Genomic_DNA"/>
</dbReference>
<dbReference type="Proteomes" id="UP001176941">
    <property type="component" value="Chromosome X"/>
</dbReference>
<gene>
    <name evidence="2" type="ORF">MRATA1EN1_LOCUS30276</name>
</gene>
<proteinExistence type="predicted"/>
<evidence type="ECO:0000313" key="3">
    <source>
        <dbReference type="Proteomes" id="UP001176941"/>
    </source>
</evidence>
<organism evidence="2 3">
    <name type="scientific">Rangifer tarandus platyrhynchus</name>
    <name type="common">Svalbard reindeer</name>
    <dbReference type="NCBI Taxonomy" id="3082113"/>
    <lineage>
        <taxon>Eukaryota</taxon>
        <taxon>Metazoa</taxon>
        <taxon>Chordata</taxon>
        <taxon>Craniata</taxon>
        <taxon>Vertebrata</taxon>
        <taxon>Euteleostomi</taxon>
        <taxon>Mammalia</taxon>
        <taxon>Eutheria</taxon>
        <taxon>Laurasiatheria</taxon>
        <taxon>Artiodactyla</taxon>
        <taxon>Ruminantia</taxon>
        <taxon>Pecora</taxon>
        <taxon>Cervidae</taxon>
        <taxon>Odocoileinae</taxon>
        <taxon>Rangifer</taxon>
    </lineage>
</organism>
<keyword evidence="3" id="KW-1185">Reference proteome</keyword>